<accession>A0A5J4PU94</accession>
<organism evidence="1">
    <name type="scientific">termite gut metagenome</name>
    <dbReference type="NCBI Taxonomy" id="433724"/>
    <lineage>
        <taxon>unclassified sequences</taxon>
        <taxon>metagenomes</taxon>
        <taxon>organismal metagenomes</taxon>
    </lineage>
</organism>
<comment type="caution">
    <text evidence="1">The sequence shown here is derived from an EMBL/GenBank/DDBJ whole genome shotgun (WGS) entry which is preliminary data.</text>
</comment>
<evidence type="ECO:0000313" key="1">
    <source>
        <dbReference type="EMBL" id="KAA6311873.1"/>
    </source>
</evidence>
<name>A0A5J4PU94_9ZZZZ</name>
<sequence length="35" mass="3927">PPASANNAGYQQVTRLTPEFTPHNVKEGVWFLFPI</sequence>
<reference evidence="1" key="1">
    <citation type="submission" date="2019-03" db="EMBL/GenBank/DDBJ databases">
        <title>Single cell metagenomics reveals metabolic interactions within the superorganism composed of flagellate Streblomastix strix and complex community of Bacteroidetes bacteria on its surface.</title>
        <authorList>
            <person name="Treitli S.C."/>
            <person name="Kolisko M."/>
            <person name="Husnik F."/>
            <person name="Keeling P."/>
            <person name="Hampl V."/>
        </authorList>
    </citation>
    <scope>NUCLEOTIDE SEQUENCE</scope>
    <source>
        <strain evidence="1">STM</strain>
    </source>
</reference>
<gene>
    <name evidence="1" type="ORF">EZS27_037088</name>
</gene>
<proteinExistence type="predicted"/>
<dbReference type="AlphaFoldDB" id="A0A5J4PU94"/>
<protein>
    <submittedName>
        <fullName evidence="1">Uncharacterized protein</fullName>
    </submittedName>
</protein>
<dbReference type="EMBL" id="SNRY01006754">
    <property type="protein sequence ID" value="KAA6311873.1"/>
    <property type="molecule type" value="Genomic_DNA"/>
</dbReference>
<feature type="non-terminal residue" evidence="1">
    <location>
        <position position="1"/>
    </location>
</feature>